<dbReference type="SUPFAM" id="SSF52402">
    <property type="entry name" value="Adenine nucleotide alpha hydrolases-like"/>
    <property type="match status" value="1"/>
</dbReference>
<name>A0ABD6DUQ9_9EURY</name>
<dbReference type="PANTHER" id="PTHR46268:SF6">
    <property type="entry name" value="UNIVERSAL STRESS PROTEIN UP12"/>
    <property type="match status" value="1"/>
</dbReference>
<accession>A0ABD6DUQ9</accession>
<dbReference type="EMBL" id="JBHUDP010000002">
    <property type="protein sequence ID" value="MFD1685059.1"/>
    <property type="molecule type" value="Genomic_DNA"/>
</dbReference>
<evidence type="ECO:0000313" key="3">
    <source>
        <dbReference type="EMBL" id="MFD1685059.1"/>
    </source>
</evidence>
<dbReference type="InterPro" id="IPR014729">
    <property type="entry name" value="Rossmann-like_a/b/a_fold"/>
</dbReference>
<comment type="caution">
    <text evidence="3">The sequence shown here is derived from an EMBL/GenBank/DDBJ whole genome shotgun (WGS) entry which is preliminary data.</text>
</comment>
<dbReference type="CDD" id="cd00293">
    <property type="entry name" value="USP-like"/>
    <property type="match status" value="1"/>
</dbReference>
<feature type="domain" description="UspA" evidence="2">
    <location>
        <begin position="2"/>
        <end position="142"/>
    </location>
</feature>
<keyword evidence="4" id="KW-1185">Reference proteome</keyword>
<comment type="similarity">
    <text evidence="1">Belongs to the universal stress protein A family.</text>
</comment>
<sequence>MTIVAAIDGRKQTDPVVSVGADLAEAYGEELVVLHVVPEDEFEEHRREITRLDGSADYSFTQEEQSAERLVDDVVDETLGAHEASVTSVGRVGSPTEAILSLARDRDARYLVIGGKKRSPVGKAVFGSVTQSVLLDADRPVVTAIDDE</sequence>
<dbReference type="Pfam" id="PF00582">
    <property type="entry name" value="Usp"/>
    <property type="match status" value="1"/>
</dbReference>
<proteinExistence type="inferred from homology"/>
<dbReference type="Proteomes" id="UP001597092">
    <property type="component" value="Unassembled WGS sequence"/>
</dbReference>
<dbReference type="AlphaFoldDB" id="A0ABD6DUQ9"/>
<evidence type="ECO:0000259" key="2">
    <source>
        <dbReference type="Pfam" id="PF00582"/>
    </source>
</evidence>
<protein>
    <submittedName>
        <fullName evidence="3">Universal stress protein</fullName>
    </submittedName>
</protein>
<evidence type="ECO:0000313" key="4">
    <source>
        <dbReference type="Proteomes" id="UP001597092"/>
    </source>
</evidence>
<dbReference type="InterPro" id="IPR006016">
    <property type="entry name" value="UspA"/>
</dbReference>
<reference evidence="3 4" key="1">
    <citation type="journal article" date="2019" name="Int. J. Syst. Evol. Microbiol.">
        <title>The Global Catalogue of Microorganisms (GCM) 10K type strain sequencing project: providing services to taxonomists for standard genome sequencing and annotation.</title>
        <authorList>
            <consortium name="The Broad Institute Genomics Platform"/>
            <consortium name="The Broad Institute Genome Sequencing Center for Infectious Disease"/>
            <person name="Wu L."/>
            <person name="Ma J."/>
        </authorList>
    </citation>
    <scope>NUCLEOTIDE SEQUENCE [LARGE SCALE GENOMIC DNA]</scope>
    <source>
        <strain evidence="3 4">CGMCC 1.10387</strain>
    </source>
</reference>
<dbReference type="Gene3D" id="3.40.50.620">
    <property type="entry name" value="HUPs"/>
    <property type="match status" value="1"/>
</dbReference>
<organism evidence="3 4">
    <name type="scientific">Halobellus litoreus</name>
    <dbReference type="NCBI Taxonomy" id="755310"/>
    <lineage>
        <taxon>Archaea</taxon>
        <taxon>Methanobacteriati</taxon>
        <taxon>Methanobacteriota</taxon>
        <taxon>Stenosarchaea group</taxon>
        <taxon>Halobacteria</taxon>
        <taxon>Halobacteriales</taxon>
        <taxon>Haloferacaceae</taxon>
        <taxon>Halobellus</taxon>
    </lineage>
</organism>
<gene>
    <name evidence="3" type="ORF">ACFSAS_05470</name>
</gene>
<dbReference type="PANTHER" id="PTHR46268">
    <property type="entry name" value="STRESS RESPONSE PROTEIN NHAX"/>
    <property type="match status" value="1"/>
</dbReference>
<dbReference type="RefSeq" id="WP_256307020.1">
    <property type="nucleotide sequence ID" value="NZ_JANHAW010000001.1"/>
</dbReference>
<evidence type="ECO:0000256" key="1">
    <source>
        <dbReference type="ARBA" id="ARBA00008791"/>
    </source>
</evidence>